<evidence type="ECO:0000256" key="1">
    <source>
        <dbReference type="SAM" id="SignalP"/>
    </source>
</evidence>
<reference evidence="2 3" key="1">
    <citation type="submission" date="2018-04" db="EMBL/GenBank/DDBJ databases">
        <title>Marixanthomonas spongiae HN-E44 sp. nov., isolated from a marine sponge.</title>
        <authorList>
            <person name="Luo L."/>
            <person name="Zhuang L."/>
        </authorList>
    </citation>
    <scope>NUCLEOTIDE SEQUENCE [LARGE SCALE GENOMIC DNA]</scope>
    <source>
        <strain evidence="2 3">HN-E44</strain>
    </source>
</reference>
<accession>A0A2U0I3W5</accession>
<evidence type="ECO:0008006" key="4">
    <source>
        <dbReference type="Google" id="ProtNLM"/>
    </source>
</evidence>
<dbReference type="RefSeq" id="WP_116693702.1">
    <property type="nucleotide sequence ID" value="NZ_QEHR01000003.1"/>
</dbReference>
<protein>
    <recommendedName>
        <fullName evidence="4">Peptidase M43 pregnancy-associated plasma-A domain-containing protein</fullName>
    </recommendedName>
</protein>
<dbReference type="Gene3D" id="3.40.390.10">
    <property type="entry name" value="Collagenase (Catalytic Domain)"/>
    <property type="match status" value="1"/>
</dbReference>
<dbReference type="EMBL" id="QEHR01000003">
    <property type="protein sequence ID" value="PVW15680.1"/>
    <property type="molecule type" value="Genomic_DNA"/>
</dbReference>
<evidence type="ECO:0000313" key="3">
    <source>
        <dbReference type="Proteomes" id="UP000245962"/>
    </source>
</evidence>
<organism evidence="2 3">
    <name type="scientific">Marixanthomonas spongiae</name>
    <dbReference type="NCBI Taxonomy" id="2174845"/>
    <lineage>
        <taxon>Bacteria</taxon>
        <taxon>Pseudomonadati</taxon>
        <taxon>Bacteroidota</taxon>
        <taxon>Flavobacteriia</taxon>
        <taxon>Flavobacteriales</taxon>
        <taxon>Flavobacteriaceae</taxon>
        <taxon>Marixanthomonas</taxon>
    </lineage>
</organism>
<dbReference type="SUPFAM" id="SSF55486">
    <property type="entry name" value="Metalloproteases ('zincins'), catalytic domain"/>
    <property type="match status" value="1"/>
</dbReference>
<keyword evidence="3" id="KW-1185">Reference proteome</keyword>
<feature type="chain" id="PRO_5015711803" description="Peptidase M43 pregnancy-associated plasma-A domain-containing protein" evidence="1">
    <location>
        <begin position="28"/>
        <end position="488"/>
    </location>
</feature>
<gene>
    <name evidence="2" type="ORF">DDV96_05255</name>
</gene>
<keyword evidence="1" id="KW-0732">Signal</keyword>
<comment type="caution">
    <text evidence="2">The sequence shown here is derived from an EMBL/GenBank/DDBJ whole genome shotgun (WGS) entry which is preliminary data.</text>
</comment>
<dbReference type="AlphaFoldDB" id="A0A2U0I3W5"/>
<dbReference type="OrthoDB" id="6278496at2"/>
<name>A0A2U0I3W5_9FLAO</name>
<dbReference type="Proteomes" id="UP000245962">
    <property type="component" value="Unassembled WGS sequence"/>
</dbReference>
<dbReference type="GO" id="GO:0008237">
    <property type="term" value="F:metallopeptidase activity"/>
    <property type="evidence" value="ECO:0007669"/>
    <property type="project" value="InterPro"/>
</dbReference>
<proteinExistence type="predicted"/>
<feature type="signal peptide" evidence="1">
    <location>
        <begin position="1"/>
        <end position="27"/>
    </location>
</feature>
<evidence type="ECO:0000313" key="2">
    <source>
        <dbReference type="EMBL" id="PVW15680.1"/>
    </source>
</evidence>
<dbReference type="InterPro" id="IPR024079">
    <property type="entry name" value="MetalloPept_cat_dom_sf"/>
</dbReference>
<sequence length="488" mass="54572">MKNFTKILTPPLKLLLILLLFGNFMNAQTLSEFCATPEDTAPDPANVYSYSADPATLDDCQPIVVNIFFWGVNRPNGQNDYPDREHMTLETVANLNIVYNEFGIYFKYRGYEEFDSPALPNDPNGYYILEHWTHFSALTTYAANNGYRKNDAFNVYAYGWGNGFGGISPGYNTTISGLSSGHLAADDHIPVHEIGHNLSIRHTRSCGSICEHVTRDPNDPNFNADVTADRVVDTAAMPCSFRDPSCDCYPDIDPLTCAYTGDGKDCQGTDYAIFPEDLKNAMSNANLCPENLLTTGQGIRAREALIADTQGNYAPTLTTIESLYEPYAGEYYDLGPEQDPKDKPLFQPGFDYKFYRCCCDYPQPSDFNDVSFEYGGVNPILSISKYETDFDLITHPNHTAIYIEMELCDYNGQNVRKCYDNWNRAADDGSVTKFNDGVFNTNVTVMPKDSQSINDPDLVNDLGPGLYKIDKNYNDGSTDETVIQKNNN</sequence>